<keyword evidence="2 4" id="KW-0378">Hydrolase</keyword>
<organism evidence="6 7">
    <name type="scientific">Macrococcoides canis</name>
    <dbReference type="NCBI Taxonomy" id="1855823"/>
    <lineage>
        <taxon>Bacteria</taxon>
        <taxon>Bacillati</taxon>
        <taxon>Bacillota</taxon>
        <taxon>Bacilli</taxon>
        <taxon>Bacillales</taxon>
        <taxon>Staphylococcaceae</taxon>
        <taxon>Macrococcoides</taxon>
    </lineage>
</organism>
<dbReference type="SUPFAM" id="SSF100950">
    <property type="entry name" value="NagB/RpiA/CoA transferase-like"/>
    <property type="match status" value="1"/>
</dbReference>
<evidence type="ECO:0000259" key="5">
    <source>
        <dbReference type="Pfam" id="PF01182"/>
    </source>
</evidence>
<evidence type="ECO:0000256" key="1">
    <source>
        <dbReference type="ARBA" id="ARBA00000644"/>
    </source>
</evidence>
<evidence type="ECO:0000313" key="7">
    <source>
        <dbReference type="Proteomes" id="UP000294865"/>
    </source>
</evidence>
<comment type="similarity">
    <text evidence="4">Belongs to the glucosamine/galactosamine-6-phosphate isomerase family. NagB subfamily.</text>
</comment>
<dbReference type="PANTHER" id="PTHR11280">
    <property type="entry name" value="GLUCOSAMINE-6-PHOSPHATE ISOMERASE"/>
    <property type="match status" value="1"/>
</dbReference>
<dbReference type="Proteomes" id="UP000294865">
    <property type="component" value="Unassembled WGS sequence"/>
</dbReference>
<sequence length="233" mass="25836">MEIIKVRNQVEGGKKAFELFKTSIENGAKIIGFATGSSPITFYNSIVESNIDLSSIISINLDEYIGLDEESNQSYAYFMKHHLFNYKKLKKSYIPNGMAKDIQSEVTRYNNILKKNPIDFQVLGIGSNGHIGFNEPGTNFDSTTHIVNLLPSTIESNARFFDSINQVPKQAISMGIKNIMSAKQIVLLAFGEKKAEAIYKAVYGKVTNNVPGSVLQLHPNVIIIVDEEAGKLI</sequence>
<dbReference type="GO" id="GO:0006046">
    <property type="term" value="P:N-acetylglucosamine catabolic process"/>
    <property type="evidence" value="ECO:0007669"/>
    <property type="project" value="TreeGrafter"/>
</dbReference>
<dbReference type="InterPro" id="IPR006148">
    <property type="entry name" value="Glc/Gal-6P_isomerase"/>
</dbReference>
<protein>
    <recommendedName>
        <fullName evidence="4">Glucosamine-6-phosphate deaminase</fullName>
        <ecNumber evidence="4">3.5.99.6</ecNumber>
    </recommendedName>
    <alternativeName>
        <fullName evidence="4">GlcN6P deaminase</fullName>
        <shortName evidence="4">GNPDA</shortName>
    </alternativeName>
    <alternativeName>
        <fullName evidence="4">Glucosamine-6-phosphate isomerase</fullName>
    </alternativeName>
</protein>
<dbReference type="PANTHER" id="PTHR11280:SF5">
    <property type="entry name" value="GLUCOSAMINE-6-PHOSPHATE ISOMERASE"/>
    <property type="match status" value="1"/>
</dbReference>
<dbReference type="GO" id="GO:0006043">
    <property type="term" value="P:glucosamine catabolic process"/>
    <property type="evidence" value="ECO:0007669"/>
    <property type="project" value="TreeGrafter"/>
</dbReference>
<proteinExistence type="inferred from homology"/>
<feature type="active site" description="For ring-opening step" evidence="4">
    <location>
        <position position="135"/>
    </location>
</feature>
<evidence type="ECO:0000256" key="3">
    <source>
        <dbReference type="ARBA" id="ARBA00023277"/>
    </source>
</evidence>
<comment type="function">
    <text evidence="4">Catalyzes the reversible isomerization-deamination of glucosamine 6-phosphate (GlcN6P) to form fructose 6-phosphate (Fru6P) and ammonium ion.</text>
</comment>
<dbReference type="Gene3D" id="3.40.50.1360">
    <property type="match status" value="1"/>
</dbReference>
<dbReference type="FunFam" id="3.40.50.1360:FF:000003">
    <property type="entry name" value="Glucosamine-6-phosphate deaminase"/>
    <property type="match status" value="1"/>
</dbReference>
<dbReference type="GO" id="GO:0019262">
    <property type="term" value="P:N-acetylneuraminate catabolic process"/>
    <property type="evidence" value="ECO:0007669"/>
    <property type="project" value="UniProtKB-UniRule"/>
</dbReference>
<evidence type="ECO:0000256" key="2">
    <source>
        <dbReference type="ARBA" id="ARBA00022801"/>
    </source>
</evidence>
<dbReference type="AlphaFoldDB" id="A0A4R6C4L7"/>
<dbReference type="InterPro" id="IPR004547">
    <property type="entry name" value="Glucosamine6P_isomerase"/>
</dbReference>
<dbReference type="GO" id="GO:0005975">
    <property type="term" value="P:carbohydrate metabolic process"/>
    <property type="evidence" value="ECO:0007669"/>
    <property type="project" value="InterPro"/>
</dbReference>
<dbReference type="InterPro" id="IPR018321">
    <property type="entry name" value="Glucosamine6P_isomerase_CS"/>
</dbReference>
<comment type="pathway">
    <text evidence="4">Amino-sugar metabolism; N-acetylneuraminate degradation; D-fructose 6-phosphate from N-acetylneuraminate: step 5/5.</text>
</comment>
<dbReference type="Pfam" id="PF01182">
    <property type="entry name" value="Glucosamine_iso"/>
    <property type="match status" value="1"/>
</dbReference>
<feature type="active site" description="Proton acceptor; for ring-opening step" evidence="4">
    <location>
        <position position="130"/>
    </location>
</feature>
<evidence type="ECO:0000256" key="4">
    <source>
        <dbReference type="HAMAP-Rule" id="MF_01241"/>
    </source>
</evidence>
<gene>
    <name evidence="4" type="primary">nagB</name>
    <name evidence="6" type="ORF">ETI04_08125</name>
</gene>
<dbReference type="GO" id="GO:0005737">
    <property type="term" value="C:cytoplasm"/>
    <property type="evidence" value="ECO:0007669"/>
    <property type="project" value="TreeGrafter"/>
</dbReference>
<comment type="caution">
    <text evidence="4">Lacks conserved residue(s) required for the propagation of feature annotation.</text>
</comment>
<name>A0A4R6C4L7_9STAP</name>
<keyword evidence="3 4" id="KW-0119">Carbohydrate metabolism</keyword>
<dbReference type="EC" id="3.5.99.6" evidence="4"/>
<dbReference type="RefSeq" id="WP_133419955.1">
    <property type="nucleotide sequence ID" value="NZ_JAXJTW010000004.1"/>
</dbReference>
<feature type="domain" description="Glucosamine/galactosamine-6-phosphate isomerase" evidence="5">
    <location>
        <begin position="25"/>
        <end position="216"/>
    </location>
</feature>
<evidence type="ECO:0000313" key="6">
    <source>
        <dbReference type="EMBL" id="TDM16653.1"/>
    </source>
</evidence>
<dbReference type="PROSITE" id="PS01161">
    <property type="entry name" value="GLC_GALNAC_ISOMERASE"/>
    <property type="match status" value="1"/>
</dbReference>
<dbReference type="CDD" id="cd01399">
    <property type="entry name" value="GlcN6P_deaminase"/>
    <property type="match status" value="1"/>
</dbReference>
<dbReference type="EMBL" id="SDQG01000004">
    <property type="protein sequence ID" value="TDM16653.1"/>
    <property type="molecule type" value="Genomic_DNA"/>
</dbReference>
<feature type="active site" description="Proton acceptor; for enolization step" evidence="4">
    <location>
        <position position="62"/>
    </location>
</feature>
<dbReference type="GO" id="GO:0042802">
    <property type="term" value="F:identical protein binding"/>
    <property type="evidence" value="ECO:0007669"/>
    <property type="project" value="TreeGrafter"/>
</dbReference>
<dbReference type="InterPro" id="IPR037171">
    <property type="entry name" value="NagB/RpiA_transferase-like"/>
</dbReference>
<reference evidence="6 7" key="1">
    <citation type="submission" date="2019-01" db="EMBL/GenBank/DDBJ databases">
        <title>Draft genome sequences of Macrococcus caseolyticus, Macrococcus canis, Macrococcus bohemicus and Macrococcus goetzii.</title>
        <authorList>
            <person name="Mazhar S."/>
            <person name="Altermann E."/>
            <person name="Hill C."/>
            <person name="Mcauliffe O."/>
        </authorList>
    </citation>
    <scope>NUCLEOTIDE SEQUENCE [LARGE SCALE GENOMIC DNA]</scope>
    <source>
        <strain evidence="6 7">DPC7162</strain>
    </source>
</reference>
<dbReference type="HAMAP" id="MF_01241">
    <property type="entry name" value="GlcN6P_deamin"/>
    <property type="match status" value="1"/>
</dbReference>
<dbReference type="UniPathway" id="UPA00629">
    <property type="reaction ID" value="UER00684"/>
</dbReference>
<accession>A0A4R6C4L7</accession>
<dbReference type="GO" id="GO:0004342">
    <property type="term" value="F:glucosamine-6-phosphate deaminase activity"/>
    <property type="evidence" value="ECO:0007669"/>
    <property type="project" value="UniProtKB-UniRule"/>
</dbReference>
<feature type="active site" description="For ring-opening step" evidence="4">
    <location>
        <position position="128"/>
    </location>
</feature>
<comment type="catalytic activity">
    <reaction evidence="1 4">
        <text>alpha-D-glucosamine 6-phosphate + H2O = beta-D-fructose 6-phosphate + NH4(+)</text>
        <dbReference type="Rhea" id="RHEA:12172"/>
        <dbReference type="ChEBI" id="CHEBI:15377"/>
        <dbReference type="ChEBI" id="CHEBI:28938"/>
        <dbReference type="ChEBI" id="CHEBI:57634"/>
        <dbReference type="ChEBI" id="CHEBI:75989"/>
        <dbReference type="EC" id="3.5.99.6"/>
    </reaction>
</comment>
<comment type="caution">
    <text evidence="6">The sequence shown here is derived from an EMBL/GenBank/DDBJ whole genome shotgun (WGS) entry which is preliminary data.</text>
</comment>